<evidence type="ECO:0000313" key="11">
    <source>
        <dbReference type="EMBL" id="CDM67416.1"/>
    </source>
</evidence>
<dbReference type="EMBL" id="HG917868">
    <property type="protein sequence ID" value="CDM67416.1"/>
    <property type="molecule type" value="Genomic_DNA"/>
</dbReference>
<evidence type="ECO:0000313" key="12">
    <source>
        <dbReference type="Proteomes" id="UP000019426"/>
    </source>
</evidence>
<dbReference type="PROSITE" id="PS00211">
    <property type="entry name" value="ABC_TRANSPORTER_1"/>
    <property type="match status" value="1"/>
</dbReference>
<dbReference type="Proteomes" id="UP000019426">
    <property type="component" value="Chromosome M2/40_rep1"/>
</dbReference>
<dbReference type="OrthoDB" id="9799337at2"/>
<keyword evidence="2" id="KW-0813">Transport</keyword>
<name>W6RS81_9CLOT</name>
<dbReference type="SMART" id="SM00382">
    <property type="entry name" value="AAA"/>
    <property type="match status" value="1"/>
</dbReference>
<evidence type="ECO:0000256" key="3">
    <source>
        <dbReference type="ARBA" id="ARBA00022475"/>
    </source>
</evidence>
<keyword evidence="12" id="KW-1185">Reference proteome</keyword>
<dbReference type="FunFam" id="3.40.50.300:FF:000134">
    <property type="entry name" value="Iron-enterobactin ABC transporter ATP-binding protein"/>
    <property type="match status" value="1"/>
</dbReference>
<dbReference type="InterPro" id="IPR027417">
    <property type="entry name" value="P-loop_NTPase"/>
</dbReference>
<dbReference type="GO" id="GO:0006826">
    <property type="term" value="P:iron ion transport"/>
    <property type="evidence" value="ECO:0007669"/>
    <property type="project" value="UniProtKB-KW"/>
</dbReference>
<keyword evidence="8" id="KW-0406">Ion transport</keyword>
<dbReference type="PANTHER" id="PTHR42771">
    <property type="entry name" value="IRON(3+)-HYDROXAMATE IMPORT ATP-BINDING PROTEIN FHUC"/>
    <property type="match status" value="1"/>
</dbReference>
<proteinExistence type="predicted"/>
<dbReference type="Gene3D" id="3.40.50.300">
    <property type="entry name" value="P-loop containing nucleotide triphosphate hydrolases"/>
    <property type="match status" value="1"/>
</dbReference>
<dbReference type="PROSITE" id="PS50893">
    <property type="entry name" value="ABC_TRANSPORTER_2"/>
    <property type="match status" value="1"/>
</dbReference>
<dbReference type="GO" id="GO:0005886">
    <property type="term" value="C:plasma membrane"/>
    <property type="evidence" value="ECO:0007669"/>
    <property type="project" value="UniProtKB-SubCell"/>
</dbReference>
<keyword evidence="9" id="KW-0472">Membrane</keyword>
<evidence type="ECO:0000256" key="4">
    <source>
        <dbReference type="ARBA" id="ARBA00022496"/>
    </source>
</evidence>
<dbReference type="GO" id="GO:0005524">
    <property type="term" value="F:ATP binding"/>
    <property type="evidence" value="ECO:0007669"/>
    <property type="project" value="UniProtKB-KW"/>
</dbReference>
<accession>W6RS81</accession>
<dbReference type="PANTHER" id="PTHR42771:SF10">
    <property type="entry name" value="FERRICHROME TRANSPORT ATP-BINDING PROTEIN FHUC"/>
    <property type="match status" value="1"/>
</dbReference>
<evidence type="ECO:0000256" key="6">
    <source>
        <dbReference type="ARBA" id="ARBA00022840"/>
    </source>
</evidence>
<dbReference type="CDD" id="cd03214">
    <property type="entry name" value="ABC_Iron-Siderophores_B12_Hemin"/>
    <property type="match status" value="1"/>
</dbReference>
<evidence type="ECO:0000256" key="1">
    <source>
        <dbReference type="ARBA" id="ARBA00004202"/>
    </source>
</evidence>
<evidence type="ECO:0000259" key="10">
    <source>
        <dbReference type="PROSITE" id="PS50893"/>
    </source>
</evidence>
<protein>
    <submittedName>
        <fullName evidence="11">Putative iron chelate uptake ABC transporter,ATP-binding protein</fullName>
    </submittedName>
</protein>
<keyword evidence="7" id="KW-0408">Iron</keyword>
<dbReference type="STRING" id="1216932.CM240_0246"/>
<keyword evidence="5" id="KW-0547">Nucleotide-binding</keyword>
<comment type="subcellular location">
    <subcellularLocation>
        <location evidence="1">Cell membrane</location>
        <topology evidence="1">Peripheral membrane protein</topology>
    </subcellularLocation>
</comment>
<dbReference type="Pfam" id="PF00005">
    <property type="entry name" value="ABC_tran"/>
    <property type="match status" value="1"/>
</dbReference>
<dbReference type="GO" id="GO:0016887">
    <property type="term" value="F:ATP hydrolysis activity"/>
    <property type="evidence" value="ECO:0007669"/>
    <property type="project" value="InterPro"/>
</dbReference>
<dbReference type="PATRIC" id="fig|1216932.3.peg.227"/>
<sequence>MIKGNGIKFTYEKNKSFIENLDVNIEEGKVTTILGPNGSGKSTLLSILCGLNKIIHGEVWINDKNIKKLNYKALAKEIATVHQQNSVPEDITVEELVSYGRTPHKTYYRGNDDEDTKIVQWAIEKTGLESLRNKAVMSMSGGERQRVFIAMALAQKSKVLFLDEPTTYLDIYHQMEILELVKELNEEYNLTVVMVLHDINQAMKYSDNIIIMKKGKIVDYGKATEVINMKLLNDVYNIGGFIGEHEGEKYFIPLKL</sequence>
<dbReference type="KEGG" id="clt:CM240_0246"/>
<dbReference type="AlphaFoldDB" id="W6RS81"/>
<dbReference type="InterPro" id="IPR051535">
    <property type="entry name" value="Siderophore_ABC-ATPase"/>
</dbReference>
<feature type="domain" description="ABC transporter" evidence="10">
    <location>
        <begin position="2"/>
        <end position="239"/>
    </location>
</feature>
<dbReference type="eggNOG" id="COG1120">
    <property type="taxonomic scope" value="Bacteria"/>
</dbReference>
<evidence type="ECO:0000256" key="7">
    <source>
        <dbReference type="ARBA" id="ARBA00023004"/>
    </source>
</evidence>
<keyword evidence="6 11" id="KW-0067">ATP-binding</keyword>
<organism evidence="11 12">
    <name type="scientific">Clostridium bornimense</name>
    <dbReference type="NCBI Taxonomy" id="1216932"/>
    <lineage>
        <taxon>Bacteria</taxon>
        <taxon>Bacillati</taxon>
        <taxon>Bacillota</taxon>
        <taxon>Clostridia</taxon>
        <taxon>Eubacteriales</taxon>
        <taxon>Clostridiaceae</taxon>
        <taxon>Clostridium</taxon>
    </lineage>
</organism>
<evidence type="ECO:0000256" key="5">
    <source>
        <dbReference type="ARBA" id="ARBA00022741"/>
    </source>
</evidence>
<gene>
    <name evidence="11" type="ORF">CM240_0246</name>
</gene>
<keyword evidence="3" id="KW-1003">Cell membrane</keyword>
<evidence type="ECO:0000256" key="2">
    <source>
        <dbReference type="ARBA" id="ARBA00022448"/>
    </source>
</evidence>
<reference evidence="11 12" key="1">
    <citation type="submission" date="2013-11" db="EMBL/GenBank/DDBJ databases">
        <title>Complete genome sequence of Clostridum sp. M2/40.</title>
        <authorList>
            <person name="Wibberg D."/>
            <person name="Puehler A."/>
            <person name="Schlueter A."/>
        </authorList>
    </citation>
    <scope>NUCLEOTIDE SEQUENCE [LARGE SCALE GENOMIC DNA]</scope>
    <source>
        <strain evidence="12">M2/40</strain>
    </source>
</reference>
<dbReference type="HOGENOM" id="CLU_000604_1_11_9"/>
<evidence type="ECO:0000256" key="8">
    <source>
        <dbReference type="ARBA" id="ARBA00023065"/>
    </source>
</evidence>
<evidence type="ECO:0000256" key="9">
    <source>
        <dbReference type="ARBA" id="ARBA00023136"/>
    </source>
</evidence>
<dbReference type="SUPFAM" id="SSF52540">
    <property type="entry name" value="P-loop containing nucleoside triphosphate hydrolases"/>
    <property type="match status" value="1"/>
</dbReference>
<dbReference type="RefSeq" id="WP_044035874.1">
    <property type="nucleotide sequence ID" value="NZ_HG917868.1"/>
</dbReference>
<keyword evidence="4" id="KW-0410">Iron transport</keyword>
<dbReference type="InterPro" id="IPR017871">
    <property type="entry name" value="ABC_transporter-like_CS"/>
</dbReference>
<dbReference type="InterPro" id="IPR003593">
    <property type="entry name" value="AAA+_ATPase"/>
</dbReference>
<dbReference type="InterPro" id="IPR003439">
    <property type="entry name" value="ABC_transporter-like_ATP-bd"/>
</dbReference>